<feature type="transmembrane region" description="Helical" evidence="1">
    <location>
        <begin position="408"/>
        <end position="430"/>
    </location>
</feature>
<dbReference type="PANTHER" id="PTHR45982">
    <property type="entry name" value="REGULATOR OF CHROMOSOME CONDENSATION"/>
    <property type="match status" value="1"/>
</dbReference>
<gene>
    <name evidence="2" type="ordered locus">Mtc_0855</name>
</gene>
<dbReference type="InterPro" id="IPR051553">
    <property type="entry name" value="Ran_GTPase-activating"/>
</dbReference>
<keyword evidence="1" id="KW-1133">Transmembrane helix</keyword>
<evidence type="ECO:0000313" key="3">
    <source>
        <dbReference type="Proteomes" id="UP000005233"/>
    </source>
</evidence>
<dbReference type="PRINTS" id="PR00633">
    <property type="entry name" value="RCCNDNSATION"/>
</dbReference>
<dbReference type="AlphaFoldDB" id="H8IAE2"/>
<dbReference type="SUPFAM" id="SSF50985">
    <property type="entry name" value="RCC1/BLIP-II"/>
    <property type="match status" value="1"/>
</dbReference>
<dbReference type="OrthoDB" id="113583at2157"/>
<dbReference type="Pfam" id="PF13540">
    <property type="entry name" value="RCC1_2"/>
    <property type="match status" value="1"/>
</dbReference>
<keyword evidence="3" id="KW-1185">Reference proteome</keyword>
<reference evidence="2 3" key="1">
    <citation type="journal article" date="2012" name="J. Bacteriol.">
        <title>Complete genome sequence of a thermophilic methanogen, Methanocella conradii HZ254, isolated from Chinese rice field soil.</title>
        <authorList>
            <person name="Lu Z."/>
            <person name="Lu Y."/>
        </authorList>
    </citation>
    <scope>NUCLEOTIDE SEQUENCE [LARGE SCALE GENOMIC DNA]</scope>
    <source>
        <strain evidence="3">DSM 24694 / JCM 17849 / CGMCC 1.5162 / HZ254</strain>
    </source>
</reference>
<accession>H8IAE2</accession>
<keyword evidence="1" id="KW-0812">Transmembrane</keyword>
<organism evidence="2 3">
    <name type="scientific">Methanocella conradii (strain DSM 24694 / JCM 17849 / CGMCC 1.5162 / HZ254)</name>
    <dbReference type="NCBI Taxonomy" id="1041930"/>
    <lineage>
        <taxon>Archaea</taxon>
        <taxon>Methanobacteriati</taxon>
        <taxon>Methanobacteriota</taxon>
        <taxon>Stenosarchaea group</taxon>
        <taxon>Methanomicrobia</taxon>
        <taxon>Methanocellales</taxon>
        <taxon>Methanocellaceae</taxon>
        <taxon>Methanocella</taxon>
    </lineage>
</organism>
<dbReference type="EMBL" id="CP003243">
    <property type="protein sequence ID" value="AFC99616.1"/>
    <property type="molecule type" value="Genomic_DNA"/>
</dbReference>
<dbReference type="Pfam" id="PF00415">
    <property type="entry name" value="RCC1"/>
    <property type="match status" value="2"/>
</dbReference>
<keyword evidence="1" id="KW-0472">Membrane</keyword>
<dbReference type="Proteomes" id="UP000005233">
    <property type="component" value="Chromosome"/>
</dbReference>
<name>H8IAE2_METCZ</name>
<sequence>MLKVIMLSAALLVLLVVTAGVSVAESSVDLPGFISIKGGQSHILALGDDGTVWGWGLNSEGRIGIEQNDVIVTQPARVEGVSNVTAIDSFFSDSMALRDDGTVWVWGESSRYFKNDSVGLQVPVQVPGISGVRQVVCGQWYGIALRDDGTVWAWGSNDHGQLGDGTQVSAHYYTTPVQVPGLSEVRLIATNGGTIFAVKADGVWAWGATHEAMTGWSGMGKKVYTSKPIQVVSLPGIVSCAVNNEQLYMVTENGEVWVKDGTSNGSLIPSRVFGLQDILLVNAGISHVVALGRDGSVYAWGENDHGQIGDGTTTDRQTPYKVDVPPAKTVFAGYYQTFIIDENDDLWGWGRDEIGELGAGKSQARTLPVKASFNGDAITPIETATTSTVTSQPQINTVTGQPASGPGFGANIIVVLGCLSITAILISRYAGGKR</sequence>
<dbReference type="PANTHER" id="PTHR45982:SF1">
    <property type="entry name" value="REGULATOR OF CHROMOSOME CONDENSATION"/>
    <property type="match status" value="1"/>
</dbReference>
<evidence type="ECO:0000256" key="1">
    <source>
        <dbReference type="SAM" id="Phobius"/>
    </source>
</evidence>
<protein>
    <submittedName>
        <fullName evidence="2">Alpha-tubulin suppressor and related RCC1 domain-containing protein</fullName>
    </submittedName>
</protein>
<evidence type="ECO:0000313" key="2">
    <source>
        <dbReference type="EMBL" id="AFC99616.1"/>
    </source>
</evidence>
<dbReference type="Gene3D" id="2.130.10.30">
    <property type="entry name" value="Regulator of chromosome condensation 1/beta-lactamase-inhibitor protein II"/>
    <property type="match status" value="3"/>
</dbReference>
<dbReference type="eggNOG" id="arCOG11012">
    <property type="taxonomic scope" value="Archaea"/>
</dbReference>
<dbReference type="PROSITE" id="PS50012">
    <property type="entry name" value="RCC1_3"/>
    <property type="match status" value="4"/>
</dbReference>
<proteinExistence type="predicted"/>
<dbReference type="KEGG" id="mez:Mtc_0855"/>
<dbReference type="InterPro" id="IPR000408">
    <property type="entry name" value="Reg_chr_condens"/>
</dbReference>
<dbReference type="InterPro" id="IPR009091">
    <property type="entry name" value="RCC1/BLIP-II"/>
</dbReference>
<dbReference type="STRING" id="1041930.Mtc_0855"/>
<dbReference type="HOGENOM" id="CLU_005210_8_1_2"/>